<dbReference type="PANTHER" id="PTHR18968">
    <property type="entry name" value="THIAMINE PYROPHOSPHATE ENZYMES"/>
    <property type="match status" value="1"/>
</dbReference>
<dbReference type="RefSeq" id="WP_131897624.1">
    <property type="nucleotide sequence ID" value="NZ_SMKZ01000030.1"/>
</dbReference>
<evidence type="ECO:0000259" key="4">
    <source>
        <dbReference type="Pfam" id="PF00205"/>
    </source>
</evidence>
<dbReference type="EMBL" id="SMKZ01000030">
    <property type="protein sequence ID" value="TDE07442.1"/>
    <property type="molecule type" value="Genomic_DNA"/>
</dbReference>
<dbReference type="GO" id="GO:0000287">
    <property type="term" value="F:magnesium ion binding"/>
    <property type="evidence" value="ECO:0007669"/>
    <property type="project" value="InterPro"/>
</dbReference>
<dbReference type="Pfam" id="PF02775">
    <property type="entry name" value="TPP_enzyme_C"/>
    <property type="match status" value="1"/>
</dbReference>
<dbReference type="Gene3D" id="3.40.50.1220">
    <property type="entry name" value="TPP-binding domain"/>
    <property type="match status" value="1"/>
</dbReference>
<comment type="caution">
    <text evidence="7">The sequence shown here is derived from an EMBL/GenBank/DDBJ whole genome shotgun (WGS) entry which is preliminary data.</text>
</comment>
<organism evidence="7 8">
    <name type="scientific">Jiangella asiatica</name>
    <dbReference type="NCBI Taxonomy" id="2530372"/>
    <lineage>
        <taxon>Bacteria</taxon>
        <taxon>Bacillati</taxon>
        <taxon>Actinomycetota</taxon>
        <taxon>Actinomycetes</taxon>
        <taxon>Jiangellales</taxon>
        <taxon>Jiangellaceae</taxon>
        <taxon>Jiangella</taxon>
    </lineage>
</organism>
<dbReference type="GO" id="GO:0050660">
    <property type="term" value="F:flavin adenine dinucleotide binding"/>
    <property type="evidence" value="ECO:0007669"/>
    <property type="project" value="TreeGrafter"/>
</dbReference>
<protein>
    <submittedName>
        <fullName evidence="7">Thiamine pyrophosphate-binding protein</fullName>
    </submittedName>
</protein>
<evidence type="ECO:0000313" key="8">
    <source>
        <dbReference type="Proteomes" id="UP000294739"/>
    </source>
</evidence>
<dbReference type="Gene3D" id="3.40.50.970">
    <property type="match status" value="2"/>
</dbReference>
<gene>
    <name evidence="7" type="ORF">E1269_19600</name>
</gene>
<feature type="domain" description="Thiamine pyrophosphate enzyme TPP-binding" evidence="5">
    <location>
        <begin position="378"/>
        <end position="525"/>
    </location>
</feature>
<evidence type="ECO:0000313" key="7">
    <source>
        <dbReference type="EMBL" id="TDE07442.1"/>
    </source>
</evidence>
<sequence length="537" mass="56681">MALSTSQVMAEYIKRAGVPFVFGYPGTSNIEFMEGARVRGIDTVLARREATAAFMAEGLAMATGLPGVCISTLGPGSSALVNGVAAANLDRVPMIAISGQIGSAREPYFTHQVLDHNQLFAPITKWAGRVEAASVGTVMRKALRLATAERPGAVHLTTHADTAGREADDDVVLPPLHAGVAAPEVRASEPGLDPIAVLRDARRPVVLAGVAALRAGAGTALVQLAGGAGIPLVVSPMAKGVVPEDGEWFAGVLDMACNQVVWDLLGQADVILAVGFDPVELIKPWQVPARVIHVDAVPNTDQVYRADIEIVGAIGPAVQWFAEECAGVGYWRHDEVAAHRDRLRDAYYTGRVAGRLNPTDVVDVVRASVPRETIVTTDVGSHKLLVGQGWTTYEPRTSLMSNGLSSMGFALPGAIGAKLAAPERPVVCTVGDGGFAMVQGELRLAAALRLGMVVVVFVDGSLNRIELKQLRLGYPSTATRIERTDLVRLAESMDCYGVRATSRAELENALAASPIAGLDRPLLIEAAVDPAQYESQF</sequence>
<dbReference type="GO" id="GO:0030976">
    <property type="term" value="F:thiamine pyrophosphate binding"/>
    <property type="evidence" value="ECO:0007669"/>
    <property type="project" value="InterPro"/>
</dbReference>
<proteinExistence type="inferred from homology"/>
<dbReference type="InterPro" id="IPR011766">
    <property type="entry name" value="TPP_enzyme_TPP-bd"/>
</dbReference>
<keyword evidence="8" id="KW-1185">Reference proteome</keyword>
<evidence type="ECO:0000256" key="2">
    <source>
        <dbReference type="ARBA" id="ARBA00023052"/>
    </source>
</evidence>
<dbReference type="CDD" id="cd07035">
    <property type="entry name" value="TPP_PYR_POX_like"/>
    <property type="match status" value="1"/>
</dbReference>
<comment type="similarity">
    <text evidence="1 3">Belongs to the TPP enzyme family.</text>
</comment>
<feature type="domain" description="Thiamine pyrophosphate enzyme N-terminal TPP-binding" evidence="6">
    <location>
        <begin position="5"/>
        <end position="117"/>
    </location>
</feature>
<dbReference type="OrthoDB" id="4494979at2"/>
<dbReference type="AlphaFoldDB" id="A0A4R5D2D5"/>
<dbReference type="SUPFAM" id="SSF52467">
    <property type="entry name" value="DHS-like NAD/FAD-binding domain"/>
    <property type="match status" value="1"/>
</dbReference>
<dbReference type="InterPro" id="IPR029061">
    <property type="entry name" value="THDP-binding"/>
</dbReference>
<reference evidence="7 8" key="1">
    <citation type="submission" date="2019-03" db="EMBL/GenBank/DDBJ databases">
        <title>Draft genome sequences of novel Actinobacteria.</title>
        <authorList>
            <person name="Sahin N."/>
            <person name="Ay H."/>
            <person name="Saygin H."/>
        </authorList>
    </citation>
    <scope>NUCLEOTIDE SEQUENCE [LARGE SCALE GENOMIC DNA]</scope>
    <source>
        <strain evidence="7 8">5K138</strain>
    </source>
</reference>
<dbReference type="GO" id="GO:0003984">
    <property type="term" value="F:acetolactate synthase activity"/>
    <property type="evidence" value="ECO:0007669"/>
    <property type="project" value="TreeGrafter"/>
</dbReference>
<evidence type="ECO:0000259" key="6">
    <source>
        <dbReference type="Pfam" id="PF02776"/>
    </source>
</evidence>
<dbReference type="SUPFAM" id="SSF52518">
    <property type="entry name" value="Thiamin diphosphate-binding fold (THDP-binding)"/>
    <property type="match status" value="2"/>
</dbReference>
<name>A0A4R5D2D5_9ACTN</name>
<dbReference type="Proteomes" id="UP000294739">
    <property type="component" value="Unassembled WGS sequence"/>
</dbReference>
<dbReference type="GO" id="GO:0009099">
    <property type="term" value="P:L-valine biosynthetic process"/>
    <property type="evidence" value="ECO:0007669"/>
    <property type="project" value="TreeGrafter"/>
</dbReference>
<dbReference type="InterPro" id="IPR029035">
    <property type="entry name" value="DHS-like_NAD/FAD-binding_dom"/>
</dbReference>
<dbReference type="InterPro" id="IPR012000">
    <property type="entry name" value="Thiamin_PyroP_enz_cen_dom"/>
</dbReference>
<dbReference type="InterPro" id="IPR012001">
    <property type="entry name" value="Thiamin_PyroP_enz_TPP-bd_dom"/>
</dbReference>
<keyword evidence="2 3" id="KW-0786">Thiamine pyrophosphate</keyword>
<dbReference type="GO" id="GO:0005948">
    <property type="term" value="C:acetolactate synthase complex"/>
    <property type="evidence" value="ECO:0007669"/>
    <property type="project" value="TreeGrafter"/>
</dbReference>
<dbReference type="Pfam" id="PF02776">
    <property type="entry name" value="TPP_enzyme_N"/>
    <property type="match status" value="1"/>
</dbReference>
<evidence type="ECO:0000256" key="3">
    <source>
        <dbReference type="RuleBase" id="RU362132"/>
    </source>
</evidence>
<evidence type="ECO:0000259" key="5">
    <source>
        <dbReference type="Pfam" id="PF02775"/>
    </source>
</evidence>
<accession>A0A4R5D2D5</accession>
<dbReference type="GO" id="GO:0009097">
    <property type="term" value="P:isoleucine biosynthetic process"/>
    <property type="evidence" value="ECO:0007669"/>
    <property type="project" value="TreeGrafter"/>
</dbReference>
<dbReference type="PANTHER" id="PTHR18968:SF129">
    <property type="entry name" value="ACETOLACTATE SYNTHASE"/>
    <property type="match status" value="1"/>
</dbReference>
<dbReference type="Pfam" id="PF00205">
    <property type="entry name" value="TPP_enzyme_M"/>
    <property type="match status" value="1"/>
</dbReference>
<feature type="domain" description="Thiamine pyrophosphate enzyme central" evidence="4">
    <location>
        <begin position="196"/>
        <end position="319"/>
    </location>
</feature>
<dbReference type="InterPro" id="IPR045229">
    <property type="entry name" value="TPP_enz"/>
</dbReference>
<evidence type="ECO:0000256" key="1">
    <source>
        <dbReference type="ARBA" id="ARBA00007812"/>
    </source>
</evidence>
<dbReference type="InParanoid" id="A0A4R5D2D5"/>